<keyword evidence="2" id="KW-1185">Reference proteome</keyword>
<evidence type="ECO:0008006" key="3">
    <source>
        <dbReference type="Google" id="ProtNLM"/>
    </source>
</evidence>
<dbReference type="Gene3D" id="3.30.870.10">
    <property type="entry name" value="Endonuclease Chain A"/>
    <property type="match status" value="1"/>
</dbReference>
<dbReference type="InterPro" id="IPR059166">
    <property type="entry name" value="PLD-like_cat"/>
</dbReference>
<comment type="caution">
    <text evidence="1">The sequence shown here is derived from an EMBL/GenBank/DDBJ whole genome shotgun (WGS) entry which is preliminary data.</text>
</comment>
<gene>
    <name evidence="1" type="ORF">HHL08_18485</name>
</gene>
<organism evidence="1 2">
    <name type="scientific">Sphingobium psychrophilum</name>
    <dbReference type="NCBI Taxonomy" id="2728834"/>
    <lineage>
        <taxon>Bacteria</taxon>
        <taxon>Pseudomonadati</taxon>
        <taxon>Pseudomonadota</taxon>
        <taxon>Alphaproteobacteria</taxon>
        <taxon>Sphingomonadales</taxon>
        <taxon>Sphingomonadaceae</taxon>
        <taxon>Sphingobium</taxon>
    </lineage>
</organism>
<reference evidence="1 2" key="1">
    <citation type="submission" date="2020-04" db="EMBL/GenBank/DDBJ databases">
        <title>Sphingobium sp. AR-3-1 isolated from Arctic soil.</title>
        <authorList>
            <person name="Dahal R.H."/>
            <person name="Chaudhary D.K."/>
        </authorList>
    </citation>
    <scope>NUCLEOTIDE SEQUENCE [LARGE SCALE GENOMIC DNA]</scope>
    <source>
        <strain evidence="1 2">AR-3-1</strain>
    </source>
</reference>
<dbReference type="EMBL" id="JABBFV010000016">
    <property type="protein sequence ID" value="NML12108.1"/>
    <property type="molecule type" value="Genomic_DNA"/>
</dbReference>
<accession>A0A7X9WY84</accession>
<dbReference type="Proteomes" id="UP000519023">
    <property type="component" value="Unassembled WGS sequence"/>
</dbReference>
<name>A0A7X9WY84_9SPHN</name>
<evidence type="ECO:0000313" key="2">
    <source>
        <dbReference type="Proteomes" id="UP000519023"/>
    </source>
</evidence>
<protein>
    <recommendedName>
        <fullName evidence="3">Phospholipase D-like domain-containing protein</fullName>
    </recommendedName>
</protein>
<evidence type="ECO:0000313" key="1">
    <source>
        <dbReference type="EMBL" id="NML12108.1"/>
    </source>
</evidence>
<dbReference type="AlphaFoldDB" id="A0A7X9WY84"/>
<dbReference type="CDD" id="cd09176">
    <property type="entry name" value="PLDc_unchar6"/>
    <property type="match status" value="1"/>
</dbReference>
<dbReference type="RefSeq" id="WP_169574515.1">
    <property type="nucleotide sequence ID" value="NZ_JABBFV010000016.1"/>
</dbReference>
<sequence length="590" mass="63352">MLEPQGRLSIYDIVRPPTGFVLDCLIATTYTTSLDTVLSLPAAMLADIPGIGRRTAGVFTATELAALRRVCDRTAIFCQGAAIHPASDLPSAVIEAETMVHEVVAPNKGAFHPKVWVMQFKHGENQRTALRVVVMSRNITEDRSWDAGLVLDSKPSPGAEKPNDLGLLLRSLAGLCIRPLDQARRDLLTELAAKVERARWKTPDKIGIPTFHLTGDAPGRVWVQPQSERLAIISPFLSTSAVAALARTTRACPFILSRPDALAQCWPHIGKTFDRHMVLTPPGEPVEAPRPTGLHAKILLWENRSKTRLAIGSMNATAAAIGGRNVEFMASFDCTAAIGEGGIDALLERRGLGMALEDFEPDPMVPQEAKPFDDRPARSALLDAKLHLECDQAETGWTVTLVAASGDAQIDALLPNLRFRPATLASSRGAACGAALAAGNSARFPGTLELAEITGFTVFEADGPDGLIAFVLNLEVRGIEGDARRNAALKALLPDQQTFSLFLRILLGDFHSLETSIGGGDGGSATVDWQAGGHMGLLEMLVRCAADDPDRLKSVEQTLDALGVDQLSEVTTPEFRDLWSTVLAIARDKP</sequence>
<proteinExistence type="predicted"/>